<protein>
    <submittedName>
        <fullName evidence="2">Uncharacterized protein</fullName>
    </submittedName>
</protein>
<keyword evidence="3" id="KW-1185">Reference proteome</keyword>
<dbReference type="HOGENOM" id="CLU_2199286_0_0_1"/>
<evidence type="ECO:0000256" key="1">
    <source>
        <dbReference type="SAM" id="MobiDB-lite"/>
    </source>
</evidence>
<name>G0P1A7_CAEBE</name>
<proteinExistence type="predicted"/>
<organism evidence="3">
    <name type="scientific">Caenorhabditis brenneri</name>
    <name type="common">Nematode worm</name>
    <dbReference type="NCBI Taxonomy" id="135651"/>
    <lineage>
        <taxon>Eukaryota</taxon>
        <taxon>Metazoa</taxon>
        <taxon>Ecdysozoa</taxon>
        <taxon>Nematoda</taxon>
        <taxon>Chromadorea</taxon>
        <taxon>Rhabditida</taxon>
        <taxon>Rhabditina</taxon>
        <taxon>Rhabditomorpha</taxon>
        <taxon>Rhabditoidea</taxon>
        <taxon>Rhabditidae</taxon>
        <taxon>Peloderinae</taxon>
        <taxon>Caenorhabditis</taxon>
    </lineage>
</organism>
<evidence type="ECO:0000313" key="3">
    <source>
        <dbReference type="Proteomes" id="UP000008068"/>
    </source>
</evidence>
<evidence type="ECO:0000313" key="2">
    <source>
        <dbReference type="EMBL" id="EGT42270.1"/>
    </source>
</evidence>
<dbReference type="Proteomes" id="UP000008068">
    <property type="component" value="Unassembled WGS sequence"/>
</dbReference>
<dbReference type="InParanoid" id="G0P1A7"/>
<gene>
    <name evidence="2" type="ORF">CAEBREN_03165</name>
</gene>
<accession>G0P1A7</accession>
<feature type="compositionally biased region" description="Polar residues" evidence="1">
    <location>
        <begin position="1"/>
        <end position="18"/>
    </location>
</feature>
<sequence length="108" mass="12108">MAAVFSSASSTVNSNTPKRSLKPKRLATKKLDYGVTRSQKPLFNPFDSKLRAKRSIVESDPDIIEIKRVSAKKLVEETKKDVRIVEGHREGAREGTREAYQVGLTLSY</sequence>
<feature type="region of interest" description="Disordered" evidence="1">
    <location>
        <begin position="1"/>
        <end position="27"/>
    </location>
</feature>
<dbReference type="EMBL" id="GL380010">
    <property type="protein sequence ID" value="EGT42270.1"/>
    <property type="molecule type" value="Genomic_DNA"/>
</dbReference>
<dbReference type="AlphaFoldDB" id="G0P1A7"/>
<reference evidence="3" key="1">
    <citation type="submission" date="2011-07" db="EMBL/GenBank/DDBJ databases">
        <authorList>
            <consortium name="Caenorhabditis brenneri Sequencing and Analysis Consortium"/>
            <person name="Wilson R.K."/>
        </authorList>
    </citation>
    <scope>NUCLEOTIDE SEQUENCE [LARGE SCALE GENOMIC DNA]</scope>
    <source>
        <strain evidence="3">PB2801</strain>
    </source>
</reference>